<reference evidence="5 6" key="2">
    <citation type="submission" date="2015-05" db="EMBL/GenBank/DDBJ databases">
        <authorList>
            <person name="Morales-Cruz A."/>
            <person name="Amrine K.C."/>
            <person name="Cantu D."/>
        </authorList>
    </citation>
    <scope>NUCLEOTIDE SEQUENCE [LARGE SCALE GENOMIC DNA]</scope>
    <source>
        <strain evidence="5">DA912</strain>
    </source>
</reference>
<keyword evidence="3" id="KW-0326">Glycosidase</keyword>
<dbReference type="Proteomes" id="UP000034680">
    <property type="component" value="Unassembled WGS sequence"/>
</dbReference>
<organism evidence="5 6">
    <name type="scientific">Diaporthe ampelina</name>
    <dbReference type="NCBI Taxonomy" id="1214573"/>
    <lineage>
        <taxon>Eukaryota</taxon>
        <taxon>Fungi</taxon>
        <taxon>Dikarya</taxon>
        <taxon>Ascomycota</taxon>
        <taxon>Pezizomycotina</taxon>
        <taxon>Sordariomycetes</taxon>
        <taxon>Sordariomycetidae</taxon>
        <taxon>Diaporthales</taxon>
        <taxon>Diaporthaceae</taxon>
        <taxon>Diaporthe</taxon>
    </lineage>
</organism>
<accession>A0A0G2F5C7</accession>
<comment type="caution">
    <text evidence="5">The sequence shown here is derived from an EMBL/GenBank/DDBJ whole genome shotgun (WGS) entry which is preliminary data.</text>
</comment>
<dbReference type="InterPro" id="IPR017853">
    <property type="entry name" value="GH"/>
</dbReference>
<evidence type="ECO:0000313" key="6">
    <source>
        <dbReference type="Proteomes" id="UP000034680"/>
    </source>
</evidence>
<keyword evidence="2 5" id="KW-0378">Hydrolase</keyword>
<comment type="similarity">
    <text evidence="1">Belongs to the glycosyl hydrolase 5 (cellulase A) family.</text>
</comment>
<dbReference type="SUPFAM" id="SSF51445">
    <property type="entry name" value="(Trans)glycosidases"/>
    <property type="match status" value="1"/>
</dbReference>
<reference evidence="5 6" key="1">
    <citation type="submission" date="2015-05" db="EMBL/GenBank/DDBJ databases">
        <title>Distinctive expansion of gene families associated with plant cell wall degradation and secondary metabolism in the genomes of grapevine trunk pathogens.</title>
        <authorList>
            <person name="Lawrence D.P."/>
            <person name="Travadon R."/>
            <person name="Rolshausen P.E."/>
            <person name="Baumgartner K."/>
        </authorList>
    </citation>
    <scope>NUCLEOTIDE SEQUENCE [LARGE SCALE GENOMIC DNA]</scope>
    <source>
        <strain evidence="5">DA912</strain>
    </source>
</reference>
<dbReference type="GO" id="GO:0004553">
    <property type="term" value="F:hydrolase activity, hydrolyzing O-glycosyl compounds"/>
    <property type="evidence" value="ECO:0007669"/>
    <property type="project" value="InterPro"/>
</dbReference>
<feature type="signal peptide" evidence="4">
    <location>
        <begin position="1"/>
        <end position="18"/>
    </location>
</feature>
<feature type="chain" id="PRO_5002543829" evidence="4">
    <location>
        <begin position="19"/>
        <end position="454"/>
    </location>
</feature>
<dbReference type="Gene3D" id="3.20.20.80">
    <property type="entry name" value="Glycosidases"/>
    <property type="match status" value="1"/>
</dbReference>
<dbReference type="EMBL" id="LCUC01000800">
    <property type="protein sequence ID" value="KKY29419.1"/>
    <property type="molecule type" value="Genomic_DNA"/>
</dbReference>
<dbReference type="PROSITE" id="PS00659">
    <property type="entry name" value="GLYCOSYL_HYDROL_F5"/>
    <property type="match status" value="1"/>
</dbReference>
<evidence type="ECO:0000256" key="4">
    <source>
        <dbReference type="SAM" id="SignalP"/>
    </source>
</evidence>
<evidence type="ECO:0000256" key="1">
    <source>
        <dbReference type="ARBA" id="ARBA00005641"/>
    </source>
</evidence>
<dbReference type="AlphaFoldDB" id="A0A0G2F5C7"/>
<proteinExistence type="inferred from homology"/>
<dbReference type="STRING" id="1214573.A0A0G2F5C7"/>
<dbReference type="InterPro" id="IPR018087">
    <property type="entry name" value="Glyco_hydro_5_CS"/>
</dbReference>
<evidence type="ECO:0000313" key="5">
    <source>
        <dbReference type="EMBL" id="KKY29419.1"/>
    </source>
</evidence>
<name>A0A0G2F5C7_9PEZI</name>
<keyword evidence="4" id="KW-0732">Signal</keyword>
<evidence type="ECO:0000256" key="2">
    <source>
        <dbReference type="ARBA" id="ARBA00022801"/>
    </source>
</evidence>
<gene>
    <name evidence="5" type="ORF">UCDDA912_g10660</name>
</gene>
<sequence>MRTVTCSCLGLLATTAVANPLERRQSTTAVVNFGNNTGTPQHLASGTLYGLPDVLSQIPDHFFTDIGWNYERAGGAQTSGQGWIGGLAAYKSRFDSALVNYKTTIAHGGTFILLIHDLWGADGTQGSSAPYPGDNGDWSSWDNYLAQLFSDIAANGMTNKLVIDIWNEPDLSAFWGRTQDQYLQMWGRTYYKLRAQYGTNVQLSGPASAGEPLTSNSWWQNWASFVASNRSIPDQYAWHMEGGGGDLISANGGLVATLDKYGLPSKPININEYAVFSEQVPSGSAWWIAQLERINAHGLRGNWLSGSNLHDYLASLLGRTGSTSGYYPNGDYQVYKYYNQNMTGHRVGTTPSADLKLDAYATVGSSSAIVLVGVRISTGTWTLQLDDLSALGLPTSGTLDVQTWGFPVASDVHYGQVDGPTNLGVYGHAYSGNTVSFPVYQTDSTTAYAFQFSI</sequence>
<dbReference type="GO" id="GO:0005975">
    <property type="term" value="P:carbohydrate metabolic process"/>
    <property type="evidence" value="ECO:0007669"/>
    <property type="project" value="InterPro"/>
</dbReference>
<protein>
    <submittedName>
        <fullName evidence="5">Putative glycoside hydrolase family 39 protein</fullName>
    </submittedName>
</protein>
<keyword evidence="6" id="KW-1185">Reference proteome</keyword>
<dbReference type="OrthoDB" id="3445803at2759"/>
<evidence type="ECO:0000256" key="3">
    <source>
        <dbReference type="ARBA" id="ARBA00023295"/>
    </source>
</evidence>